<keyword evidence="1" id="KW-0732">Signal</keyword>
<evidence type="ECO:0000256" key="1">
    <source>
        <dbReference type="SAM" id="SignalP"/>
    </source>
</evidence>
<dbReference type="InterPro" id="IPR007487">
    <property type="entry name" value="ABC_transpt-TYRBP-like"/>
</dbReference>
<feature type="signal peptide" evidence="1">
    <location>
        <begin position="1"/>
        <end position="34"/>
    </location>
</feature>
<dbReference type="Proteomes" id="UP000663720">
    <property type="component" value="Chromosome"/>
</dbReference>
<sequence length="398" mass="44632">MNFKIIKGGLMKLWSKLFILTVSLVLMLNFSALAADKGNFSTKPTTNNGKKWRIGYFEGGEYNAYQYNMVGIINGLMSTGWIEQTAIPPQTGEQTKYLWQWLGNNAKSQYIEFVQDAHYSGNWNDETIGKIVSDIINRLNNTKDIDLMIAAGTKAGLGIANDKHHTSTIVISTTDPLSAGIIKSIQDSGYDHIHARVDPYRHERQINIFHDIIGFKKLGMAYLNTDQGRSFASFDSVKKISEKRDFEIVSCYTTDESPNVKDDEESVKKCFHELGKKVDAIYVTAQNGVNQNSIPELVKIAHQYKIPTFSQTHSDEVKYGFLMSVSSANYSYVGEFYAKTIAKIFNGAKPRQLDQVFEGPPKIAINLKTAEIIGYDPPVDVLSAADEMFQEITTPKKD</sequence>
<dbReference type="PANTHER" id="PTHR35271:SF1">
    <property type="entry name" value="ABC TRANSPORTER, SUBSTRATE-BINDING LIPOPROTEIN"/>
    <property type="match status" value="1"/>
</dbReference>
<reference evidence="2" key="1">
    <citation type="journal article" date="2021" name="Microb. Physiol.">
        <title>Proteogenomic Insights into the Physiology of Marine, Sulfate-Reducing, Filamentous Desulfonema limicola and Desulfonema magnum.</title>
        <authorList>
            <person name="Schnaars V."/>
            <person name="Wohlbrand L."/>
            <person name="Scheve S."/>
            <person name="Hinrichs C."/>
            <person name="Reinhardt R."/>
            <person name="Rabus R."/>
        </authorList>
    </citation>
    <scope>NUCLEOTIDE SEQUENCE</scope>
    <source>
        <strain evidence="2">5ac10</strain>
    </source>
</reference>
<proteinExistence type="predicted"/>
<dbReference type="AlphaFoldDB" id="A0A975GIK8"/>
<accession>A0A975GIK8</accession>
<dbReference type="KEGG" id="dli:dnl_48440"/>
<evidence type="ECO:0000313" key="2">
    <source>
        <dbReference type="EMBL" id="QTA82469.1"/>
    </source>
</evidence>
<name>A0A975GIK8_9BACT</name>
<organism evidence="2 3">
    <name type="scientific">Desulfonema limicola</name>
    <dbReference type="NCBI Taxonomy" id="45656"/>
    <lineage>
        <taxon>Bacteria</taxon>
        <taxon>Pseudomonadati</taxon>
        <taxon>Thermodesulfobacteriota</taxon>
        <taxon>Desulfobacteria</taxon>
        <taxon>Desulfobacterales</taxon>
        <taxon>Desulfococcaceae</taxon>
        <taxon>Desulfonema</taxon>
    </lineage>
</organism>
<dbReference type="Pfam" id="PF04392">
    <property type="entry name" value="ABC_sub_bind"/>
    <property type="match status" value="1"/>
</dbReference>
<dbReference type="Gene3D" id="3.40.50.2300">
    <property type="match status" value="2"/>
</dbReference>
<dbReference type="PANTHER" id="PTHR35271">
    <property type="entry name" value="ABC TRANSPORTER, SUBSTRATE-BINDING LIPOPROTEIN-RELATED"/>
    <property type="match status" value="1"/>
</dbReference>
<gene>
    <name evidence="2" type="ORF">dnl_48440</name>
</gene>
<evidence type="ECO:0000313" key="3">
    <source>
        <dbReference type="Proteomes" id="UP000663720"/>
    </source>
</evidence>
<protein>
    <submittedName>
        <fullName evidence="2">ABC transporter, solute-binding protein</fullName>
    </submittedName>
</protein>
<keyword evidence="3" id="KW-1185">Reference proteome</keyword>
<feature type="chain" id="PRO_5037501722" evidence="1">
    <location>
        <begin position="35"/>
        <end position="398"/>
    </location>
</feature>
<dbReference type="EMBL" id="CP061799">
    <property type="protein sequence ID" value="QTA82469.1"/>
    <property type="molecule type" value="Genomic_DNA"/>
</dbReference>